<accession>X6NMH4</accession>
<comment type="caution">
    <text evidence="2">The sequence shown here is derived from an EMBL/GenBank/DDBJ whole genome shotgun (WGS) entry which is preliminary data.</text>
</comment>
<name>X6NMH4_RETFI</name>
<protein>
    <submittedName>
        <fullName evidence="2">Uncharacterized protein</fullName>
    </submittedName>
</protein>
<evidence type="ECO:0000313" key="3">
    <source>
        <dbReference type="Proteomes" id="UP000023152"/>
    </source>
</evidence>
<feature type="compositionally biased region" description="Polar residues" evidence="1">
    <location>
        <begin position="124"/>
        <end position="143"/>
    </location>
</feature>
<feature type="compositionally biased region" description="Basic and acidic residues" evidence="1">
    <location>
        <begin position="112"/>
        <end position="123"/>
    </location>
</feature>
<sequence length="223" mass="26019">MQRRPQSLLSNLPLCVEFDQHSTTLPTRQRSEDQPIKNANVNDLTKKVKKRAGEKTNGERFQNFTKKKKDERQQTKRKLSNNLRTKEEKRKNNELHQTKIASSNKKTIQRSQVDDKEIERNETNLDSGTQRDSNTANNQNGNETTRESEPTYDIVSECSEKEPGKTLHTNYRPLNPAWPNLLDMQALEARFTTKGFFKSILLHNHSSLVILYFFFQKKKKKKG</sequence>
<dbReference type="AlphaFoldDB" id="X6NMH4"/>
<organism evidence="2 3">
    <name type="scientific">Reticulomyxa filosa</name>
    <dbReference type="NCBI Taxonomy" id="46433"/>
    <lineage>
        <taxon>Eukaryota</taxon>
        <taxon>Sar</taxon>
        <taxon>Rhizaria</taxon>
        <taxon>Retaria</taxon>
        <taxon>Foraminifera</taxon>
        <taxon>Monothalamids</taxon>
        <taxon>Reticulomyxidae</taxon>
        <taxon>Reticulomyxa</taxon>
    </lineage>
</organism>
<dbReference type="Proteomes" id="UP000023152">
    <property type="component" value="Unassembled WGS sequence"/>
</dbReference>
<evidence type="ECO:0000256" key="1">
    <source>
        <dbReference type="SAM" id="MobiDB-lite"/>
    </source>
</evidence>
<keyword evidence="3" id="KW-1185">Reference proteome</keyword>
<proteinExistence type="predicted"/>
<gene>
    <name evidence="2" type="ORF">RFI_09997</name>
</gene>
<feature type="region of interest" description="Disordered" evidence="1">
    <location>
        <begin position="23"/>
        <end position="153"/>
    </location>
</feature>
<evidence type="ECO:0000313" key="2">
    <source>
        <dbReference type="EMBL" id="ETO27138.1"/>
    </source>
</evidence>
<reference evidence="2 3" key="1">
    <citation type="journal article" date="2013" name="Curr. Biol.">
        <title>The Genome of the Foraminiferan Reticulomyxa filosa.</title>
        <authorList>
            <person name="Glockner G."/>
            <person name="Hulsmann N."/>
            <person name="Schleicher M."/>
            <person name="Noegel A.A."/>
            <person name="Eichinger L."/>
            <person name="Gallinger C."/>
            <person name="Pawlowski J."/>
            <person name="Sierra R."/>
            <person name="Euteneuer U."/>
            <person name="Pillet L."/>
            <person name="Moustafa A."/>
            <person name="Platzer M."/>
            <person name="Groth M."/>
            <person name="Szafranski K."/>
            <person name="Schliwa M."/>
        </authorList>
    </citation>
    <scope>NUCLEOTIDE SEQUENCE [LARGE SCALE GENOMIC DNA]</scope>
</reference>
<feature type="compositionally biased region" description="Polar residues" evidence="1">
    <location>
        <begin position="99"/>
        <end position="111"/>
    </location>
</feature>
<feature type="compositionally biased region" description="Basic and acidic residues" evidence="1">
    <location>
        <begin position="84"/>
        <end position="97"/>
    </location>
</feature>
<dbReference type="EMBL" id="ASPP01007441">
    <property type="protein sequence ID" value="ETO27138.1"/>
    <property type="molecule type" value="Genomic_DNA"/>
</dbReference>